<dbReference type="EMBL" id="WMBB01000001">
    <property type="protein sequence ID" value="MTE11375.1"/>
    <property type="molecule type" value="Genomic_DNA"/>
</dbReference>
<dbReference type="PANTHER" id="PTHR34853:SF1">
    <property type="entry name" value="LIPASE 5"/>
    <property type="match status" value="1"/>
</dbReference>
<keyword evidence="2" id="KW-1185">Reference proteome</keyword>
<reference evidence="1 2" key="1">
    <citation type="submission" date="2019-11" db="EMBL/GenBank/DDBJ databases">
        <title>Nocardia sp. nov. CT2-14 isolated from soil.</title>
        <authorList>
            <person name="Kanchanasin P."/>
            <person name="Tanasupawat S."/>
            <person name="Yuki M."/>
            <person name="Kudo T."/>
        </authorList>
    </citation>
    <scope>NUCLEOTIDE SEQUENCE [LARGE SCALE GENOMIC DNA]</scope>
    <source>
        <strain evidence="1 2">CT2-14</strain>
    </source>
</reference>
<dbReference type="GO" id="GO:0016042">
    <property type="term" value="P:lipid catabolic process"/>
    <property type="evidence" value="ECO:0007669"/>
    <property type="project" value="InterPro"/>
</dbReference>
<dbReference type="Gene3D" id="1.10.260.130">
    <property type="match status" value="1"/>
</dbReference>
<sequence>MRRDGAWFGVRTRGFTERSRRVRHWWRAGLIGAVTLLAAAVAVPGTRADIPYPDDDPFYSAPINLREFANGAVLKSRPIAVLGLPLPVAGWQVQYGTTDSAGEAVADMATVMTPLAPWTGPGDRPLLSYQIAEDSLGTRCAPSFALRGGRDFSIATTLLDVPFLAEALRRGWAVVVSDYEGPRSRFFDGVNSGRAVLDGVRAAKSFAPLGITDASPLGAWGYSGGAFATLWAMQLRASYAPEIWFAGVTSGGVPADIPALAHKVDGSYQAGLAVLILIALARDDSGSGLADTLNDSGKALLAQEATSCGGDLVVHHVFRHVDDYSSVPDILGSQAFRAAASRQELGGWAPDVPLYLYHSNDDDVIPSTGFSALVDRYCALGANLTAVHSAIPGHNPAAVGEALGAMNFLSDRFAGDPVAAGCTVR</sequence>
<dbReference type="SUPFAM" id="SSF53474">
    <property type="entry name" value="alpha/beta-Hydrolases"/>
    <property type="match status" value="1"/>
</dbReference>
<dbReference type="PANTHER" id="PTHR34853">
    <property type="match status" value="1"/>
</dbReference>
<accession>A0A6I3KSF1</accession>
<protein>
    <submittedName>
        <fullName evidence="1">Lipase</fullName>
    </submittedName>
</protein>
<gene>
    <name evidence="1" type="ORF">GLP40_01030</name>
</gene>
<evidence type="ECO:0000313" key="2">
    <source>
        <dbReference type="Proteomes" id="UP000432464"/>
    </source>
</evidence>
<dbReference type="GO" id="GO:0004806">
    <property type="term" value="F:triacylglycerol lipase activity"/>
    <property type="evidence" value="ECO:0007669"/>
    <property type="project" value="InterPro"/>
</dbReference>
<dbReference type="Proteomes" id="UP000432464">
    <property type="component" value="Unassembled WGS sequence"/>
</dbReference>
<evidence type="ECO:0000313" key="1">
    <source>
        <dbReference type="EMBL" id="MTE11375.1"/>
    </source>
</evidence>
<dbReference type="Gene3D" id="3.40.50.1820">
    <property type="entry name" value="alpha/beta hydrolase"/>
    <property type="match status" value="1"/>
</dbReference>
<name>A0A6I3KSF1_9NOCA</name>
<comment type="caution">
    <text evidence="1">The sequence shown here is derived from an EMBL/GenBank/DDBJ whole genome shotgun (WGS) entry which is preliminary data.</text>
</comment>
<dbReference type="InterPro" id="IPR005152">
    <property type="entry name" value="Lipase_secreted"/>
</dbReference>
<dbReference type="Pfam" id="PF03583">
    <property type="entry name" value="LIP"/>
    <property type="match status" value="1"/>
</dbReference>
<dbReference type="AlphaFoldDB" id="A0A6I3KSF1"/>
<organism evidence="1 2">
    <name type="scientific">Nocardia aurantiaca</name>
    <dbReference type="NCBI Taxonomy" id="2675850"/>
    <lineage>
        <taxon>Bacteria</taxon>
        <taxon>Bacillati</taxon>
        <taxon>Actinomycetota</taxon>
        <taxon>Actinomycetes</taxon>
        <taxon>Mycobacteriales</taxon>
        <taxon>Nocardiaceae</taxon>
        <taxon>Nocardia</taxon>
    </lineage>
</organism>
<dbReference type="PIRSF" id="PIRSF029171">
    <property type="entry name" value="Esterase_LipA"/>
    <property type="match status" value="1"/>
</dbReference>
<dbReference type="InterPro" id="IPR029058">
    <property type="entry name" value="AB_hydrolase_fold"/>
</dbReference>
<proteinExistence type="predicted"/>